<dbReference type="GO" id="GO:0003676">
    <property type="term" value="F:nucleic acid binding"/>
    <property type="evidence" value="ECO:0007669"/>
    <property type="project" value="InterPro"/>
</dbReference>
<dbReference type="AlphaFoldDB" id="A0A9J6DCB0"/>
<dbReference type="Pfam" id="PF03184">
    <property type="entry name" value="DDE_1"/>
    <property type="match status" value="1"/>
</dbReference>
<sequence>MLAVTADSRKLPPCVFFKRNTMQKANFPAGIHMRSQGKVWMSADLMVEWVQTVWGRRPGTLLLPSLLVPGSFRSHLRENVRQKIEELRTEIAIIPGGLTLVLQPLDVCIKKPFKDGVRCLYTEWMPHRGHALTPTGKIRRPFVELVFSWILDSWHLLPGDLITKSFTKTGIANSQDGSINDQLWDQDVEVASDRDDGISNSGENLSN</sequence>
<accession>A0A9J6DCB0</accession>
<feature type="domain" description="DDE-1" evidence="1">
    <location>
        <begin position="3"/>
        <end position="166"/>
    </location>
</feature>
<organism evidence="2 3">
    <name type="scientific">Rhipicephalus microplus</name>
    <name type="common">Cattle tick</name>
    <name type="synonym">Boophilus microplus</name>
    <dbReference type="NCBI Taxonomy" id="6941"/>
    <lineage>
        <taxon>Eukaryota</taxon>
        <taxon>Metazoa</taxon>
        <taxon>Ecdysozoa</taxon>
        <taxon>Arthropoda</taxon>
        <taxon>Chelicerata</taxon>
        <taxon>Arachnida</taxon>
        <taxon>Acari</taxon>
        <taxon>Parasitiformes</taxon>
        <taxon>Ixodida</taxon>
        <taxon>Ixodoidea</taxon>
        <taxon>Ixodidae</taxon>
        <taxon>Rhipicephalinae</taxon>
        <taxon>Rhipicephalus</taxon>
        <taxon>Boophilus</taxon>
    </lineage>
</organism>
<reference evidence="2" key="2">
    <citation type="submission" date="2021-09" db="EMBL/GenBank/DDBJ databases">
        <authorList>
            <person name="Jia N."/>
            <person name="Wang J."/>
            <person name="Shi W."/>
            <person name="Du L."/>
            <person name="Sun Y."/>
            <person name="Zhan W."/>
            <person name="Jiang J."/>
            <person name="Wang Q."/>
            <person name="Zhang B."/>
            <person name="Ji P."/>
            <person name="Sakyi L.B."/>
            <person name="Cui X."/>
            <person name="Yuan T."/>
            <person name="Jiang B."/>
            <person name="Yang W."/>
            <person name="Lam T.T.-Y."/>
            <person name="Chang Q."/>
            <person name="Ding S."/>
            <person name="Wang X."/>
            <person name="Zhu J."/>
            <person name="Ruan X."/>
            <person name="Zhao L."/>
            <person name="Wei J."/>
            <person name="Que T."/>
            <person name="Du C."/>
            <person name="Cheng J."/>
            <person name="Dai P."/>
            <person name="Han X."/>
            <person name="Huang E."/>
            <person name="Gao Y."/>
            <person name="Liu J."/>
            <person name="Shao H."/>
            <person name="Ye R."/>
            <person name="Li L."/>
            <person name="Wei W."/>
            <person name="Wang X."/>
            <person name="Wang C."/>
            <person name="Huo Q."/>
            <person name="Li W."/>
            <person name="Guo W."/>
            <person name="Chen H."/>
            <person name="Chen S."/>
            <person name="Zhou L."/>
            <person name="Zhou L."/>
            <person name="Ni X."/>
            <person name="Tian J."/>
            <person name="Zhou Y."/>
            <person name="Sheng Y."/>
            <person name="Liu T."/>
            <person name="Pan Y."/>
            <person name="Xia L."/>
            <person name="Li J."/>
            <person name="Zhao F."/>
            <person name="Cao W."/>
        </authorList>
    </citation>
    <scope>NUCLEOTIDE SEQUENCE</scope>
    <source>
        <strain evidence="2">Rmic-2018</strain>
        <tissue evidence="2">Larvae</tissue>
    </source>
</reference>
<evidence type="ECO:0000259" key="1">
    <source>
        <dbReference type="Pfam" id="PF03184"/>
    </source>
</evidence>
<dbReference type="InterPro" id="IPR004875">
    <property type="entry name" value="DDE_SF_endonuclease_dom"/>
</dbReference>
<keyword evidence="3" id="KW-1185">Reference proteome</keyword>
<name>A0A9J6DCB0_RHIMP</name>
<gene>
    <name evidence="2" type="ORF">HPB51_021041</name>
</gene>
<evidence type="ECO:0000313" key="2">
    <source>
        <dbReference type="EMBL" id="KAH8019719.1"/>
    </source>
</evidence>
<protein>
    <recommendedName>
        <fullName evidence="1">DDE-1 domain-containing protein</fullName>
    </recommendedName>
</protein>
<reference evidence="2" key="1">
    <citation type="journal article" date="2020" name="Cell">
        <title>Large-Scale Comparative Analyses of Tick Genomes Elucidate Their Genetic Diversity and Vector Capacities.</title>
        <authorList>
            <consortium name="Tick Genome and Microbiome Consortium (TIGMIC)"/>
            <person name="Jia N."/>
            <person name="Wang J."/>
            <person name="Shi W."/>
            <person name="Du L."/>
            <person name="Sun Y."/>
            <person name="Zhan W."/>
            <person name="Jiang J.F."/>
            <person name="Wang Q."/>
            <person name="Zhang B."/>
            <person name="Ji P."/>
            <person name="Bell-Sakyi L."/>
            <person name="Cui X.M."/>
            <person name="Yuan T.T."/>
            <person name="Jiang B.G."/>
            <person name="Yang W.F."/>
            <person name="Lam T.T."/>
            <person name="Chang Q.C."/>
            <person name="Ding S.J."/>
            <person name="Wang X.J."/>
            <person name="Zhu J.G."/>
            <person name="Ruan X.D."/>
            <person name="Zhao L."/>
            <person name="Wei J.T."/>
            <person name="Ye R.Z."/>
            <person name="Que T.C."/>
            <person name="Du C.H."/>
            <person name="Zhou Y.H."/>
            <person name="Cheng J.X."/>
            <person name="Dai P.F."/>
            <person name="Guo W.B."/>
            <person name="Han X.H."/>
            <person name="Huang E.J."/>
            <person name="Li L.F."/>
            <person name="Wei W."/>
            <person name="Gao Y.C."/>
            <person name="Liu J.Z."/>
            <person name="Shao H.Z."/>
            <person name="Wang X."/>
            <person name="Wang C.C."/>
            <person name="Yang T.C."/>
            <person name="Huo Q.B."/>
            <person name="Li W."/>
            <person name="Chen H.Y."/>
            <person name="Chen S.E."/>
            <person name="Zhou L.G."/>
            <person name="Ni X.B."/>
            <person name="Tian J.H."/>
            <person name="Sheng Y."/>
            <person name="Liu T."/>
            <person name="Pan Y.S."/>
            <person name="Xia L.Y."/>
            <person name="Li J."/>
            <person name="Zhao F."/>
            <person name="Cao W.C."/>
        </authorList>
    </citation>
    <scope>NUCLEOTIDE SEQUENCE</scope>
    <source>
        <strain evidence="2">Rmic-2018</strain>
    </source>
</reference>
<proteinExistence type="predicted"/>
<dbReference type="EMBL" id="JABSTU010000010">
    <property type="protein sequence ID" value="KAH8019719.1"/>
    <property type="molecule type" value="Genomic_DNA"/>
</dbReference>
<dbReference type="Proteomes" id="UP000821866">
    <property type="component" value="Chromosome 8"/>
</dbReference>
<comment type="caution">
    <text evidence="2">The sequence shown here is derived from an EMBL/GenBank/DDBJ whole genome shotgun (WGS) entry which is preliminary data.</text>
</comment>
<evidence type="ECO:0000313" key="3">
    <source>
        <dbReference type="Proteomes" id="UP000821866"/>
    </source>
</evidence>
<dbReference type="VEuPathDB" id="VectorBase:LOC119181915"/>